<accession>A0A0P1FJ99</accession>
<dbReference type="InterPro" id="IPR005119">
    <property type="entry name" value="LysR_subst-bd"/>
</dbReference>
<comment type="similarity">
    <text evidence="1">Belongs to the LysR transcriptional regulatory family.</text>
</comment>
<evidence type="ECO:0000256" key="2">
    <source>
        <dbReference type="ARBA" id="ARBA00023015"/>
    </source>
</evidence>
<keyword evidence="7" id="KW-1185">Reference proteome</keyword>
<evidence type="ECO:0000313" key="6">
    <source>
        <dbReference type="EMBL" id="CUH62374.1"/>
    </source>
</evidence>
<name>A0A0P1FJ99_THAGE</name>
<dbReference type="GO" id="GO:0043565">
    <property type="term" value="F:sequence-specific DNA binding"/>
    <property type="evidence" value="ECO:0007669"/>
    <property type="project" value="TreeGrafter"/>
</dbReference>
<protein>
    <submittedName>
        <fullName evidence="6">HTH-type transcriptional activator AmpR</fullName>
    </submittedName>
</protein>
<evidence type="ECO:0000256" key="4">
    <source>
        <dbReference type="ARBA" id="ARBA00023163"/>
    </source>
</evidence>
<dbReference type="EMBL" id="CYSA01000001">
    <property type="protein sequence ID" value="CUH62374.1"/>
    <property type="molecule type" value="Genomic_DNA"/>
</dbReference>
<dbReference type="GO" id="GO:0006351">
    <property type="term" value="P:DNA-templated transcription"/>
    <property type="evidence" value="ECO:0007669"/>
    <property type="project" value="TreeGrafter"/>
</dbReference>
<keyword evidence="3" id="KW-0238">DNA-binding</keyword>
<dbReference type="SUPFAM" id="SSF53850">
    <property type="entry name" value="Periplasmic binding protein-like II"/>
    <property type="match status" value="1"/>
</dbReference>
<dbReference type="SUPFAM" id="SSF46785">
    <property type="entry name" value="Winged helix' DNA-binding domain"/>
    <property type="match status" value="1"/>
</dbReference>
<dbReference type="InterPro" id="IPR036388">
    <property type="entry name" value="WH-like_DNA-bd_sf"/>
</dbReference>
<evidence type="ECO:0000259" key="5">
    <source>
        <dbReference type="PROSITE" id="PS50931"/>
    </source>
</evidence>
<dbReference type="RefSeq" id="WP_058260880.1">
    <property type="nucleotide sequence ID" value="NZ_CP051181.1"/>
</dbReference>
<dbReference type="GO" id="GO:0003700">
    <property type="term" value="F:DNA-binding transcription factor activity"/>
    <property type="evidence" value="ECO:0007669"/>
    <property type="project" value="InterPro"/>
</dbReference>
<dbReference type="Gene3D" id="3.40.190.290">
    <property type="match status" value="1"/>
</dbReference>
<organism evidence="6 7">
    <name type="scientific">Thalassovita gelatinovora</name>
    <name type="common">Thalassobius gelatinovorus</name>
    <dbReference type="NCBI Taxonomy" id="53501"/>
    <lineage>
        <taxon>Bacteria</taxon>
        <taxon>Pseudomonadati</taxon>
        <taxon>Pseudomonadota</taxon>
        <taxon>Alphaproteobacteria</taxon>
        <taxon>Rhodobacterales</taxon>
        <taxon>Roseobacteraceae</taxon>
        <taxon>Thalassovita</taxon>
    </lineage>
</organism>
<gene>
    <name evidence="6" type="primary">ampR</name>
    <name evidence="6" type="ORF">TG4357_00063</name>
</gene>
<keyword evidence="2" id="KW-0805">Transcription regulation</keyword>
<dbReference type="Pfam" id="PF00126">
    <property type="entry name" value="HTH_1"/>
    <property type="match status" value="1"/>
</dbReference>
<evidence type="ECO:0000313" key="7">
    <source>
        <dbReference type="Proteomes" id="UP000051587"/>
    </source>
</evidence>
<dbReference type="PANTHER" id="PTHR30537:SF3">
    <property type="entry name" value="TRANSCRIPTIONAL REGULATORY PROTEIN"/>
    <property type="match status" value="1"/>
</dbReference>
<proteinExistence type="inferred from homology"/>
<dbReference type="OrthoDB" id="9811588at2"/>
<dbReference type="PANTHER" id="PTHR30537">
    <property type="entry name" value="HTH-TYPE TRANSCRIPTIONAL REGULATOR"/>
    <property type="match status" value="1"/>
</dbReference>
<sequence>MVDWKSLPAFLAVARAGSLRGAAEQTGGTHATVRRQVEGLEAQLGVQLFRRSAGGLELSAAGRKLLPQALEAEASLRQGFNAVRGLDSEAAGRIRLSVDPMTAHFLLAPVLGEFLSLYPDIHIDMNLSYAIDSIEKLEADVSIRHVRDLTGDAVGRKLFPLSIGVFASRSYIDRHLHDSGPCGEGLTWLGYGEVPELQAMIAASPFPRAAVRHAIPDPAMHMHLARAGAGMTFLAAWVQSVFPELQRVPGTELDQSRSTWVLMHGDLRRVQRVRLFVDFLYESLLERRADFIGG</sequence>
<reference evidence="6 7" key="1">
    <citation type="submission" date="2015-09" db="EMBL/GenBank/DDBJ databases">
        <authorList>
            <consortium name="Swine Surveillance"/>
        </authorList>
    </citation>
    <scope>NUCLEOTIDE SEQUENCE [LARGE SCALE GENOMIC DNA]</scope>
    <source>
        <strain evidence="6 7">CECT 4357</strain>
    </source>
</reference>
<dbReference type="InterPro" id="IPR058163">
    <property type="entry name" value="LysR-type_TF_proteobact-type"/>
</dbReference>
<dbReference type="Pfam" id="PF03466">
    <property type="entry name" value="LysR_substrate"/>
    <property type="match status" value="1"/>
</dbReference>
<keyword evidence="4" id="KW-0804">Transcription</keyword>
<dbReference type="InterPro" id="IPR036390">
    <property type="entry name" value="WH_DNA-bd_sf"/>
</dbReference>
<dbReference type="AlphaFoldDB" id="A0A0P1FJ99"/>
<dbReference type="InterPro" id="IPR000847">
    <property type="entry name" value="LysR_HTH_N"/>
</dbReference>
<dbReference type="Proteomes" id="UP000051587">
    <property type="component" value="Unassembled WGS sequence"/>
</dbReference>
<evidence type="ECO:0000256" key="1">
    <source>
        <dbReference type="ARBA" id="ARBA00009437"/>
    </source>
</evidence>
<dbReference type="PROSITE" id="PS50931">
    <property type="entry name" value="HTH_LYSR"/>
    <property type="match status" value="1"/>
</dbReference>
<dbReference type="Gene3D" id="1.10.10.10">
    <property type="entry name" value="Winged helix-like DNA-binding domain superfamily/Winged helix DNA-binding domain"/>
    <property type="match status" value="1"/>
</dbReference>
<feature type="domain" description="HTH lysR-type" evidence="5">
    <location>
        <begin position="2"/>
        <end position="59"/>
    </location>
</feature>
<dbReference type="STRING" id="53501.SAMN04488043_11864"/>
<evidence type="ECO:0000256" key="3">
    <source>
        <dbReference type="ARBA" id="ARBA00023125"/>
    </source>
</evidence>